<evidence type="ECO:0000256" key="9">
    <source>
        <dbReference type="ARBA" id="ARBA00022884"/>
    </source>
</evidence>
<evidence type="ECO:0000256" key="2">
    <source>
        <dbReference type="ARBA" id="ARBA00006191"/>
    </source>
</evidence>
<protein>
    <recommendedName>
        <fullName evidence="3">tRNA-5-taurinomethyluridine 2-sulfurtransferase</fullName>
        <ecNumber evidence="3">2.8.1.14</ecNumber>
    </recommendedName>
</protein>
<keyword evidence="15" id="KW-1185">Reference proteome</keyword>
<dbReference type="STRING" id="1071383.J7RCF3"/>
<dbReference type="OMA" id="LFMRNWN"/>
<keyword evidence="8" id="KW-0067">ATP-binding</keyword>
<gene>
    <name evidence="14" type="primary">KNAG0K01750</name>
    <name evidence="14" type="ordered locus">KNAG_0K01750</name>
</gene>
<evidence type="ECO:0000256" key="6">
    <source>
        <dbReference type="ARBA" id="ARBA00022694"/>
    </source>
</evidence>
<evidence type="ECO:0000259" key="13">
    <source>
        <dbReference type="Pfam" id="PF20259"/>
    </source>
</evidence>
<proteinExistence type="inferred from homology"/>
<evidence type="ECO:0000256" key="8">
    <source>
        <dbReference type="ARBA" id="ARBA00022840"/>
    </source>
</evidence>
<dbReference type="EMBL" id="HE978324">
    <property type="protein sequence ID" value="CCK72540.1"/>
    <property type="molecule type" value="Genomic_DNA"/>
</dbReference>
<comment type="function">
    <text evidence="1">Catalyzes the 2-thiolation of uridine at the wobble position (U34) of mitochondrial tRNA(Lys), tRNA(Glu) and tRNA(Gln). Required for the formation of 5-taurinomethyl-2-thiouridine (tm5s2U) of mitochondrial tRNA(Lys), tRNA(Glu), and tRNA(Gln) at the wobble position. ATP is required to activate the C2 atom of the wobble base.</text>
</comment>
<dbReference type="GO" id="GO:0005739">
    <property type="term" value="C:mitochondrion"/>
    <property type="evidence" value="ECO:0007669"/>
    <property type="project" value="EnsemblFungi"/>
</dbReference>
<keyword evidence="4" id="KW-0820">tRNA-binding</keyword>
<keyword evidence="6" id="KW-0819">tRNA processing</keyword>
<evidence type="ECO:0000256" key="4">
    <source>
        <dbReference type="ARBA" id="ARBA00022555"/>
    </source>
</evidence>
<dbReference type="SUPFAM" id="SSF52402">
    <property type="entry name" value="Adenine nucleotide alpha hydrolases-like"/>
    <property type="match status" value="1"/>
</dbReference>
<dbReference type="NCBIfam" id="TIGR00420">
    <property type="entry name" value="trmU"/>
    <property type="match status" value="1"/>
</dbReference>
<dbReference type="EC" id="2.8.1.14" evidence="3"/>
<comment type="catalytic activity">
    <reaction evidence="11">
        <text>5-taurinomethyluridine(34) in tRNA + S-sulfanyl-L-cysteinyl-[protein] + AH2 + ATP = 5-taurinomethyl-2-thiouridine(34) in tRNA + L-cysteinyl-[protein] + A + AMP + diphosphate + H(+)</text>
        <dbReference type="Rhea" id="RHEA:47040"/>
        <dbReference type="Rhea" id="RHEA-COMP:10131"/>
        <dbReference type="Rhea" id="RHEA-COMP:11726"/>
        <dbReference type="Rhea" id="RHEA-COMP:11732"/>
        <dbReference type="Rhea" id="RHEA-COMP:11733"/>
        <dbReference type="ChEBI" id="CHEBI:13193"/>
        <dbReference type="ChEBI" id="CHEBI:15378"/>
        <dbReference type="ChEBI" id="CHEBI:17499"/>
        <dbReference type="ChEBI" id="CHEBI:29950"/>
        <dbReference type="ChEBI" id="CHEBI:30616"/>
        <dbReference type="ChEBI" id="CHEBI:33019"/>
        <dbReference type="ChEBI" id="CHEBI:61963"/>
        <dbReference type="ChEBI" id="CHEBI:87171"/>
        <dbReference type="ChEBI" id="CHEBI:87172"/>
        <dbReference type="ChEBI" id="CHEBI:456215"/>
        <dbReference type="EC" id="2.8.1.14"/>
    </reaction>
</comment>
<dbReference type="GO" id="GO:0000049">
    <property type="term" value="F:tRNA binding"/>
    <property type="evidence" value="ECO:0007669"/>
    <property type="project" value="UniProtKB-KW"/>
</dbReference>
<dbReference type="Gene3D" id="2.40.30.10">
    <property type="entry name" value="Translation factors"/>
    <property type="match status" value="1"/>
</dbReference>
<keyword evidence="5" id="KW-0808">Transferase</keyword>
<dbReference type="Pfam" id="PF20259">
    <property type="entry name" value="tRNA_Me_trans_M"/>
    <property type="match status" value="1"/>
</dbReference>
<sequence>MFARYSKALLNRIPEGFKQAHPDKFDNVVVAMSSGVDSSVAASIFSSFPNATGVYMRNWSSANNDNENPKHCDEQDWKDAFSVARYLGIPIELMNFEKDYWIDVFEPMLNGYAAGGTPNPDILCNRFIKFGKLREALDLKYGTGNYWLVMGHYSRILEQVRDHEFQLWRGLPSGKDQSYYLSQLKPEILPNVILPIGHFLKSETRQFARELNLPVADKPDSQGICFVNNSQQGKFKNFLREYLPNEPGNIITLDPATGEKTVWGRHDGLWSYTVGQKIGIPMPQGKGHHKGAWFVSQKFKDTNEIVIVPGGVHTSLYRDSLSISGFRHLLPTTTTPEQLLKTIQDAIRNSSLYMQYRSLQEPIPVVSCSVATDPSATLLPSFQLTLATPQRAMAQGQYGCLYINDRVLGSGSIE</sequence>
<keyword evidence="7" id="KW-0547">Nucleotide-binding</keyword>
<evidence type="ECO:0000256" key="11">
    <source>
        <dbReference type="ARBA" id="ARBA00049564"/>
    </source>
</evidence>
<dbReference type="Gene3D" id="3.40.50.620">
    <property type="entry name" value="HUPs"/>
    <property type="match status" value="1"/>
</dbReference>
<evidence type="ECO:0000256" key="5">
    <source>
        <dbReference type="ARBA" id="ARBA00022679"/>
    </source>
</evidence>
<dbReference type="GO" id="GO:0103016">
    <property type="term" value="F:tRNA-uridine 2-sulfurtransferase activity"/>
    <property type="evidence" value="ECO:0007669"/>
    <property type="project" value="EnsemblFungi"/>
</dbReference>
<organism evidence="14 15">
    <name type="scientific">Huiozyma naganishii (strain ATCC MYA-139 / BCRC 22969 / CBS 8797 / KCTC 17520 / NBRC 10181 / NCYC 3082 / Yp74L-3)</name>
    <name type="common">Yeast</name>
    <name type="synonym">Kazachstania naganishii</name>
    <dbReference type="NCBI Taxonomy" id="1071383"/>
    <lineage>
        <taxon>Eukaryota</taxon>
        <taxon>Fungi</taxon>
        <taxon>Dikarya</taxon>
        <taxon>Ascomycota</taxon>
        <taxon>Saccharomycotina</taxon>
        <taxon>Saccharomycetes</taxon>
        <taxon>Saccharomycetales</taxon>
        <taxon>Saccharomycetaceae</taxon>
        <taxon>Huiozyma</taxon>
    </lineage>
</organism>
<dbReference type="OrthoDB" id="3685at2759"/>
<dbReference type="RefSeq" id="XP_022466785.1">
    <property type="nucleotide sequence ID" value="XM_022610494.1"/>
</dbReference>
<dbReference type="InterPro" id="IPR046884">
    <property type="entry name" value="MnmA-like_central"/>
</dbReference>
<evidence type="ECO:0000256" key="1">
    <source>
        <dbReference type="ARBA" id="ARBA00003986"/>
    </source>
</evidence>
<dbReference type="GO" id="GO:1990799">
    <property type="term" value="P:mitochondrial tRNA wobble position uridine thiolation"/>
    <property type="evidence" value="ECO:0007669"/>
    <property type="project" value="EnsemblFungi"/>
</dbReference>
<dbReference type="Gene3D" id="2.30.30.280">
    <property type="entry name" value="Adenine nucleotide alpha hydrolases-like domains"/>
    <property type="match status" value="1"/>
</dbReference>
<dbReference type="GeneID" id="34528307"/>
<evidence type="ECO:0000256" key="3">
    <source>
        <dbReference type="ARBA" id="ARBA00011953"/>
    </source>
</evidence>
<dbReference type="InterPro" id="IPR004506">
    <property type="entry name" value="MnmA-like"/>
</dbReference>
<accession>J7RCF3</accession>
<evidence type="ECO:0000313" key="14">
    <source>
        <dbReference type="EMBL" id="CCK72540.1"/>
    </source>
</evidence>
<dbReference type="PANTHER" id="PTHR11933:SF5">
    <property type="entry name" value="MITOCHONDRIAL TRNA-SPECIFIC 2-THIOURIDYLASE 1"/>
    <property type="match status" value="1"/>
</dbReference>
<dbReference type="InterPro" id="IPR014729">
    <property type="entry name" value="Rossmann-like_a/b/a_fold"/>
</dbReference>
<keyword evidence="9" id="KW-0694">RNA-binding</keyword>
<dbReference type="NCBIfam" id="NF001138">
    <property type="entry name" value="PRK00143.1"/>
    <property type="match status" value="1"/>
</dbReference>
<dbReference type="Pfam" id="PF03054">
    <property type="entry name" value="tRNA_Me_trans"/>
    <property type="match status" value="1"/>
</dbReference>
<evidence type="ECO:0000256" key="7">
    <source>
        <dbReference type="ARBA" id="ARBA00022741"/>
    </source>
</evidence>
<dbReference type="Proteomes" id="UP000006310">
    <property type="component" value="Chromosome 11"/>
</dbReference>
<keyword evidence="10" id="KW-1015">Disulfide bond</keyword>
<reference evidence="15" key="2">
    <citation type="submission" date="2012-08" db="EMBL/GenBank/DDBJ databases">
        <title>Genome sequence of Kazachstania naganishii.</title>
        <authorList>
            <person name="Gordon J.L."/>
            <person name="Armisen D."/>
            <person name="Proux-Wera E."/>
            <person name="OhEigeartaigh S.S."/>
            <person name="Byrne K.P."/>
            <person name="Wolfe K.H."/>
        </authorList>
    </citation>
    <scope>NUCLEOTIDE SEQUENCE [LARGE SCALE GENOMIC DNA]</scope>
    <source>
        <strain evidence="15">ATCC MYA-139 / BCRC 22969 / CBS 8797 / CCRC 22969 / KCTC 17520 / NBRC 10181 / NCYC 3082</strain>
    </source>
</reference>
<dbReference type="GO" id="GO:0005524">
    <property type="term" value="F:ATP binding"/>
    <property type="evidence" value="ECO:0007669"/>
    <property type="project" value="UniProtKB-KW"/>
</dbReference>
<dbReference type="CDD" id="cd01998">
    <property type="entry name" value="MnmA_TRMU-like"/>
    <property type="match status" value="1"/>
</dbReference>
<evidence type="ECO:0000313" key="15">
    <source>
        <dbReference type="Proteomes" id="UP000006310"/>
    </source>
</evidence>
<feature type="domain" description="tRNA-specific 2-thiouridylase MnmA-like central" evidence="13">
    <location>
        <begin position="236"/>
        <end position="308"/>
    </location>
</feature>
<dbReference type="KEGG" id="kng:KNAG_0K01750"/>
<dbReference type="AlphaFoldDB" id="J7RCF3"/>
<dbReference type="InterPro" id="IPR023382">
    <property type="entry name" value="MnmA-like_central_sf"/>
</dbReference>
<dbReference type="HOGENOM" id="CLU_035188_1_2_1"/>
<reference evidence="14 15" key="1">
    <citation type="journal article" date="2011" name="Proc. Natl. Acad. Sci. U.S.A.">
        <title>Evolutionary erosion of yeast sex chromosomes by mating-type switching accidents.</title>
        <authorList>
            <person name="Gordon J.L."/>
            <person name="Armisen D."/>
            <person name="Proux-Wera E."/>
            <person name="Oheigeartaigh S.S."/>
            <person name="Byrne K.P."/>
            <person name="Wolfe K.H."/>
        </authorList>
    </citation>
    <scope>NUCLEOTIDE SEQUENCE [LARGE SCALE GENOMIC DNA]</scope>
    <source>
        <strain evidence="15">ATCC MYA-139 / BCRC 22969 / CBS 8797 / CCRC 22969 / KCTC 17520 / NBRC 10181 / NCYC 3082</strain>
    </source>
</reference>
<dbReference type="PANTHER" id="PTHR11933">
    <property type="entry name" value="TRNA 5-METHYLAMINOMETHYL-2-THIOURIDYLATE -METHYLTRANSFERASE"/>
    <property type="match status" value="1"/>
</dbReference>
<evidence type="ECO:0000256" key="10">
    <source>
        <dbReference type="ARBA" id="ARBA00023157"/>
    </source>
</evidence>
<dbReference type="Pfam" id="PF20258">
    <property type="entry name" value="tRNA_Me_trans_C"/>
    <property type="match status" value="1"/>
</dbReference>
<dbReference type="InterPro" id="IPR046885">
    <property type="entry name" value="MnmA-like_C"/>
</dbReference>
<feature type="domain" description="tRNA-specific 2-thiouridylase MnmA-like C-terminal" evidence="12">
    <location>
        <begin position="351"/>
        <end position="413"/>
    </location>
</feature>
<evidence type="ECO:0000259" key="12">
    <source>
        <dbReference type="Pfam" id="PF20258"/>
    </source>
</evidence>
<dbReference type="eggNOG" id="KOG2805">
    <property type="taxonomic scope" value="Eukaryota"/>
</dbReference>
<comment type="similarity">
    <text evidence="2">Belongs to the MnmA/TRMU family.</text>
</comment>
<name>J7RCF3_HUIN7</name>